<dbReference type="InterPro" id="IPR001460">
    <property type="entry name" value="PCN-bd_Tpept"/>
</dbReference>
<keyword evidence="2" id="KW-0645">Protease</keyword>
<dbReference type="PANTHER" id="PTHR30627:SF1">
    <property type="entry name" value="PEPTIDOGLYCAN D,D-TRANSPEPTIDASE FTSI"/>
    <property type="match status" value="1"/>
</dbReference>
<dbReference type="InterPro" id="IPR050515">
    <property type="entry name" value="Beta-lactam/transpept"/>
</dbReference>
<evidence type="ECO:0000256" key="5">
    <source>
        <dbReference type="SAM" id="Phobius"/>
    </source>
</evidence>
<dbReference type="Pfam" id="PF03793">
    <property type="entry name" value="PASTA"/>
    <property type="match status" value="1"/>
</dbReference>
<keyword evidence="8" id="KW-1185">Reference proteome</keyword>
<keyword evidence="2" id="KW-0121">Carboxypeptidase</keyword>
<dbReference type="RefSeq" id="WP_243451296.1">
    <property type="nucleotide sequence ID" value="NZ_BLVP01000007.1"/>
</dbReference>
<dbReference type="Gene3D" id="3.40.710.10">
    <property type="entry name" value="DD-peptidase/beta-lactamase superfamily"/>
    <property type="match status" value="1"/>
</dbReference>
<dbReference type="Pfam" id="PF03717">
    <property type="entry name" value="PBP_dimer"/>
    <property type="match status" value="1"/>
</dbReference>
<evidence type="ECO:0000256" key="1">
    <source>
        <dbReference type="ARBA" id="ARBA00004370"/>
    </source>
</evidence>
<dbReference type="InterPro" id="IPR005543">
    <property type="entry name" value="PASTA_dom"/>
</dbReference>
<dbReference type="InterPro" id="IPR036138">
    <property type="entry name" value="PBP_dimer_sf"/>
</dbReference>
<sequence length="695" mass="75723">MFKSRKGITPRAKTPRKAAPQRVSGRDWGRFRLAFVGGVFCLLWVALWGRAFYVQVYRGPELAGMAKRQHLATELVTGRRGAILDRNGQVLARSVASKSVFVRPVEVQNMAEAARVLSKALDLPLRDVRAKLAERRQFTWIARRIGDRAAVAIRDAKLSGVYLTTEYSRLYPNHQLAGRLMGFVGMDDKGLEGLELTQDQLLSGQDSKFVVQRDAAGRRLYLNGAERDGVIDGQDIRLTLDAQIQYFAEEALSEAVTSFEAEWGGVIMADVRTGDILAWAEYPPFNPNAYARYSATRWRNRLATDALEMGSTIKPFLVAAALDEGKITPESLYYCENGRWQLHNVRIKDTHKYEWLTVERVLRYSSNIGVAKIGLELGATAYHKYLAGLGFGEKTGLPLRGESFGLLRPPVQWREVDLANAAFGQGFAATTAQLVQAYVCLANGGVRKPLRLLMDAPADEEAHERVFTEKTSQTVLSMMRSVVEGDGTGTQARIAGITVGGKTGTAQKASPQGGYGDKYTGSFVGFFPADAPRYVIAVIVDEPKKNHYGGVIAAPAFRQIAMQSLAYMGTLPDTGYAQLPGAGKSGTAAVATAAEKQAGKAGQTAAGQASARPASQPGLTEVRQDVSHATMAVETTVPDVRGKSLRSAVEAFARRGVIPVVRGEGFVVSKQSPLPGAQWPKEGAQEYILWLSERF</sequence>
<keyword evidence="2" id="KW-0378">Hydrolase</keyword>
<reference evidence="7 8" key="1">
    <citation type="submission" date="2020-05" db="EMBL/GenBank/DDBJ databases">
        <title>Draft genome sequence of Desulfovibrio psychrotolerans JS1T.</title>
        <authorList>
            <person name="Ueno A."/>
            <person name="Tamazawa S."/>
            <person name="Tamamura S."/>
            <person name="Murakami T."/>
            <person name="Kiyama T."/>
            <person name="Inomata H."/>
            <person name="Amano Y."/>
            <person name="Miyakawa K."/>
            <person name="Tamaki H."/>
            <person name="Naganuma T."/>
            <person name="Kaneko K."/>
        </authorList>
    </citation>
    <scope>NUCLEOTIDE SEQUENCE [LARGE SCALE GENOMIC DNA]</scope>
    <source>
        <strain evidence="7 8">JS1</strain>
    </source>
</reference>
<dbReference type="Proteomes" id="UP000503820">
    <property type="component" value="Unassembled WGS sequence"/>
</dbReference>
<feature type="region of interest" description="Disordered" evidence="4">
    <location>
        <begin position="1"/>
        <end position="21"/>
    </location>
</feature>
<name>A0A7J0BSN9_9BACT</name>
<protein>
    <submittedName>
        <fullName evidence="7">Penicillin-binding protein</fullName>
    </submittedName>
</protein>
<dbReference type="Gene3D" id="1.10.150.770">
    <property type="match status" value="1"/>
</dbReference>
<keyword evidence="3 5" id="KW-0472">Membrane</keyword>
<dbReference type="GO" id="GO:0005886">
    <property type="term" value="C:plasma membrane"/>
    <property type="evidence" value="ECO:0007669"/>
    <property type="project" value="TreeGrafter"/>
</dbReference>
<evidence type="ECO:0000313" key="7">
    <source>
        <dbReference type="EMBL" id="GFM36678.1"/>
    </source>
</evidence>
<accession>A0A7J0BSN9</accession>
<dbReference type="AlphaFoldDB" id="A0A7J0BSN9"/>
<dbReference type="Gene3D" id="3.30.450.330">
    <property type="match status" value="1"/>
</dbReference>
<dbReference type="SUPFAM" id="SSF54184">
    <property type="entry name" value="Penicillin-binding protein 2x (pbp-2x), c-terminal domain"/>
    <property type="match status" value="1"/>
</dbReference>
<keyword evidence="5" id="KW-1133">Transmembrane helix</keyword>
<keyword evidence="5" id="KW-0812">Transmembrane</keyword>
<dbReference type="GO" id="GO:0071555">
    <property type="term" value="P:cell wall organization"/>
    <property type="evidence" value="ECO:0007669"/>
    <property type="project" value="TreeGrafter"/>
</dbReference>
<dbReference type="PROSITE" id="PS51178">
    <property type="entry name" value="PASTA"/>
    <property type="match status" value="1"/>
</dbReference>
<dbReference type="GO" id="GO:0004180">
    <property type="term" value="F:carboxypeptidase activity"/>
    <property type="evidence" value="ECO:0007669"/>
    <property type="project" value="UniProtKB-KW"/>
</dbReference>
<dbReference type="EMBL" id="BLVP01000007">
    <property type="protein sequence ID" value="GFM36678.1"/>
    <property type="molecule type" value="Genomic_DNA"/>
</dbReference>
<evidence type="ECO:0000313" key="8">
    <source>
        <dbReference type="Proteomes" id="UP000503820"/>
    </source>
</evidence>
<dbReference type="GO" id="GO:0008658">
    <property type="term" value="F:penicillin binding"/>
    <property type="evidence" value="ECO:0007669"/>
    <property type="project" value="InterPro"/>
</dbReference>
<dbReference type="Pfam" id="PF00905">
    <property type="entry name" value="Transpeptidase"/>
    <property type="match status" value="1"/>
</dbReference>
<gene>
    <name evidence="7" type="ORF">DSM19430T_13620</name>
</gene>
<comment type="subcellular location">
    <subcellularLocation>
        <location evidence="1">Membrane</location>
    </subcellularLocation>
</comment>
<evidence type="ECO:0000259" key="6">
    <source>
        <dbReference type="PROSITE" id="PS51178"/>
    </source>
</evidence>
<comment type="caution">
    <text evidence="7">The sequence shown here is derived from an EMBL/GenBank/DDBJ whole genome shotgun (WGS) entry which is preliminary data.</text>
</comment>
<dbReference type="SUPFAM" id="SSF56601">
    <property type="entry name" value="beta-lactamase/transpeptidase-like"/>
    <property type="match status" value="1"/>
</dbReference>
<feature type="compositionally biased region" description="Basic residues" evidence="4">
    <location>
        <begin position="1"/>
        <end position="16"/>
    </location>
</feature>
<dbReference type="SUPFAM" id="SSF56519">
    <property type="entry name" value="Penicillin binding protein dimerisation domain"/>
    <property type="match status" value="1"/>
</dbReference>
<dbReference type="InterPro" id="IPR012338">
    <property type="entry name" value="Beta-lactam/transpept-like"/>
</dbReference>
<dbReference type="PANTHER" id="PTHR30627">
    <property type="entry name" value="PEPTIDOGLYCAN D,D-TRANSPEPTIDASE"/>
    <property type="match status" value="1"/>
</dbReference>
<dbReference type="InterPro" id="IPR005311">
    <property type="entry name" value="PBP_dimer"/>
</dbReference>
<feature type="domain" description="PASTA" evidence="6">
    <location>
        <begin position="632"/>
        <end position="693"/>
    </location>
</feature>
<evidence type="ECO:0000256" key="2">
    <source>
        <dbReference type="ARBA" id="ARBA00022645"/>
    </source>
</evidence>
<organism evidence="7 8">
    <name type="scientific">Desulfovibrio psychrotolerans</name>
    <dbReference type="NCBI Taxonomy" id="415242"/>
    <lineage>
        <taxon>Bacteria</taxon>
        <taxon>Pseudomonadati</taxon>
        <taxon>Thermodesulfobacteriota</taxon>
        <taxon>Desulfovibrionia</taxon>
        <taxon>Desulfovibrionales</taxon>
        <taxon>Desulfovibrionaceae</taxon>
        <taxon>Desulfovibrio</taxon>
    </lineage>
</organism>
<proteinExistence type="predicted"/>
<evidence type="ECO:0000256" key="4">
    <source>
        <dbReference type="SAM" id="MobiDB-lite"/>
    </source>
</evidence>
<dbReference type="Gene3D" id="3.90.1310.10">
    <property type="entry name" value="Penicillin-binding protein 2a (Domain 2)"/>
    <property type="match status" value="1"/>
</dbReference>
<evidence type="ECO:0000256" key="3">
    <source>
        <dbReference type="ARBA" id="ARBA00023136"/>
    </source>
</evidence>
<feature type="transmembrane region" description="Helical" evidence="5">
    <location>
        <begin position="31"/>
        <end position="53"/>
    </location>
</feature>